<evidence type="ECO:0000313" key="3">
    <source>
        <dbReference type="Proteomes" id="UP001066276"/>
    </source>
</evidence>
<dbReference type="Proteomes" id="UP001066276">
    <property type="component" value="Chromosome 7"/>
</dbReference>
<keyword evidence="3" id="KW-1185">Reference proteome</keyword>
<dbReference type="AlphaFoldDB" id="A0AAV7P526"/>
<evidence type="ECO:0000256" key="1">
    <source>
        <dbReference type="SAM" id="MobiDB-lite"/>
    </source>
</evidence>
<organism evidence="2 3">
    <name type="scientific">Pleurodeles waltl</name>
    <name type="common">Iberian ribbed newt</name>
    <dbReference type="NCBI Taxonomy" id="8319"/>
    <lineage>
        <taxon>Eukaryota</taxon>
        <taxon>Metazoa</taxon>
        <taxon>Chordata</taxon>
        <taxon>Craniata</taxon>
        <taxon>Vertebrata</taxon>
        <taxon>Euteleostomi</taxon>
        <taxon>Amphibia</taxon>
        <taxon>Batrachia</taxon>
        <taxon>Caudata</taxon>
        <taxon>Salamandroidea</taxon>
        <taxon>Salamandridae</taxon>
        <taxon>Pleurodelinae</taxon>
        <taxon>Pleurodeles</taxon>
    </lineage>
</organism>
<protein>
    <submittedName>
        <fullName evidence="2">Uncharacterized protein</fullName>
    </submittedName>
</protein>
<dbReference type="EMBL" id="JANPWB010000011">
    <property type="protein sequence ID" value="KAJ1122357.1"/>
    <property type="molecule type" value="Genomic_DNA"/>
</dbReference>
<feature type="region of interest" description="Disordered" evidence="1">
    <location>
        <begin position="60"/>
        <end position="183"/>
    </location>
</feature>
<comment type="caution">
    <text evidence="2">The sequence shown here is derived from an EMBL/GenBank/DDBJ whole genome shotgun (WGS) entry which is preliminary data.</text>
</comment>
<name>A0AAV7P526_PLEWA</name>
<gene>
    <name evidence="2" type="ORF">NDU88_000849</name>
</gene>
<accession>A0AAV7P526</accession>
<proteinExistence type="predicted"/>
<feature type="compositionally biased region" description="Basic residues" evidence="1">
    <location>
        <begin position="83"/>
        <end position="96"/>
    </location>
</feature>
<sequence>MTDRAAPSTATNLLWRGGVADHRRHTCLAGRQSQVALRAHVTQPSEATNFYHPGGVIYSRPTIRHKEKKNQALQPTPTASRARPPRKAHHTARHRTEHGVRGAHGLTPTADPVPQRVSTGGPGGEPPKSRGASSDGPERRRGRKGCNPQPPHHPQSPLIQEGQTPARPARMCTGPNTSLLGRAESALPSPLSQLHFIRRVSSMLSAPQQRRNISTISRSDRINVGLMPLPCGASQRDGHLPRRPGHTLTLRVLLLKATHLPSCNGKQ</sequence>
<reference evidence="2" key="1">
    <citation type="journal article" date="2022" name="bioRxiv">
        <title>Sequencing and chromosome-scale assembly of the giantPleurodeles waltlgenome.</title>
        <authorList>
            <person name="Brown T."/>
            <person name="Elewa A."/>
            <person name="Iarovenko S."/>
            <person name="Subramanian E."/>
            <person name="Araus A.J."/>
            <person name="Petzold A."/>
            <person name="Susuki M."/>
            <person name="Suzuki K.-i.T."/>
            <person name="Hayashi T."/>
            <person name="Toyoda A."/>
            <person name="Oliveira C."/>
            <person name="Osipova E."/>
            <person name="Leigh N.D."/>
            <person name="Simon A."/>
            <person name="Yun M.H."/>
        </authorList>
    </citation>
    <scope>NUCLEOTIDE SEQUENCE</scope>
    <source>
        <strain evidence="2">20211129_DDA</strain>
        <tissue evidence="2">Liver</tissue>
    </source>
</reference>
<evidence type="ECO:0000313" key="2">
    <source>
        <dbReference type="EMBL" id="KAJ1122357.1"/>
    </source>
</evidence>